<dbReference type="OrthoDB" id="9801609at2"/>
<dbReference type="InterPro" id="IPR001296">
    <property type="entry name" value="Glyco_trans_1"/>
</dbReference>
<dbReference type="PANTHER" id="PTHR46401:SF2">
    <property type="entry name" value="GLYCOSYLTRANSFERASE WBBK-RELATED"/>
    <property type="match status" value="1"/>
</dbReference>
<dbReference type="CDD" id="cd03809">
    <property type="entry name" value="GT4_MtfB-like"/>
    <property type="match status" value="1"/>
</dbReference>
<dbReference type="Proteomes" id="UP000306918">
    <property type="component" value="Unassembled WGS sequence"/>
</dbReference>
<name>A0A4S8I177_9BACT</name>
<feature type="domain" description="Glycosyltransferase subfamily 4-like N-terminal" evidence="3">
    <location>
        <begin position="79"/>
        <end position="167"/>
    </location>
</feature>
<dbReference type="Pfam" id="PF00534">
    <property type="entry name" value="Glycos_transf_1"/>
    <property type="match status" value="1"/>
</dbReference>
<feature type="domain" description="Glycosyl transferase family 1" evidence="2">
    <location>
        <begin position="183"/>
        <end position="300"/>
    </location>
</feature>
<organism evidence="4 5">
    <name type="scientific">Niastella caeni</name>
    <dbReference type="NCBI Taxonomy" id="2569763"/>
    <lineage>
        <taxon>Bacteria</taxon>
        <taxon>Pseudomonadati</taxon>
        <taxon>Bacteroidota</taxon>
        <taxon>Chitinophagia</taxon>
        <taxon>Chitinophagales</taxon>
        <taxon>Chitinophagaceae</taxon>
        <taxon>Niastella</taxon>
    </lineage>
</organism>
<evidence type="ECO:0000259" key="3">
    <source>
        <dbReference type="Pfam" id="PF13439"/>
    </source>
</evidence>
<accession>A0A4S8I177</accession>
<dbReference type="PANTHER" id="PTHR46401">
    <property type="entry name" value="GLYCOSYLTRANSFERASE WBBK-RELATED"/>
    <property type="match status" value="1"/>
</dbReference>
<dbReference type="GO" id="GO:0009103">
    <property type="term" value="P:lipopolysaccharide biosynthetic process"/>
    <property type="evidence" value="ECO:0007669"/>
    <property type="project" value="TreeGrafter"/>
</dbReference>
<dbReference type="Gene3D" id="3.40.50.2000">
    <property type="entry name" value="Glycogen Phosphorylase B"/>
    <property type="match status" value="2"/>
</dbReference>
<dbReference type="EMBL" id="STFF01000001">
    <property type="protein sequence ID" value="THU41730.1"/>
    <property type="molecule type" value="Genomic_DNA"/>
</dbReference>
<dbReference type="GO" id="GO:0016757">
    <property type="term" value="F:glycosyltransferase activity"/>
    <property type="evidence" value="ECO:0007669"/>
    <property type="project" value="InterPro"/>
</dbReference>
<keyword evidence="1 4" id="KW-0808">Transferase</keyword>
<dbReference type="SUPFAM" id="SSF53756">
    <property type="entry name" value="UDP-Glycosyltransferase/glycogen phosphorylase"/>
    <property type="match status" value="1"/>
</dbReference>
<evidence type="ECO:0000256" key="1">
    <source>
        <dbReference type="ARBA" id="ARBA00022679"/>
    </source>
</evidence>
<reference evidence="4 5" key="1">
    <citation type="submission" date="2019-04" db="EMBL/GenBank/DDBJ databases">
        <title>Niastella caeni sp. nov., isolated from activated sludge.</title>
        <authorList>
            <person name="Sheng M."/>
        </authorList>
    </citation>
    <scope>NUCLEOTIDE SEQUENCE [LARGE SCALE GENOMIC DNA]</scope>
    <source>
        <strain evidence="4 5">HX-2-15</strain>
    </source>
</reference>
<comment type="caution">
    <text evidence="4">The sequence shown here is derived from an EMBL/GenBank/DDBJ whole genome shotgun (WGS) entry which is preliminary data.</text>
</comment>
<dbReference type="AlphaFoldDB" id="A0A4S8I177"/>
<evidence type="ECO:0000259" key="2">
    <source>
        <dbReference type="Pfam" id="PF00534"/>
    </source>
</evidence>
<evidence type="ECO:0000313" key="5">
    <source>
        <dbReference type="Proteomes" id="UP000306918"/>
    </source>
</evidence>
<sequence length="360" mass="41770">MFSALKNRIILDCLAAKNTVSGLYQVCLNLGNALLRHADPSREEFSFYVHQSQPDLFGGDQRYIIHKESYRFFQHKLQACDVWHSSIQDARIKPLNRRIKMVLTIHDLNFLIQRKGEPSKIKKYLGRVQASVNRADHIVCISEYTRQTVLEHLRTHGKPVDLIYNGCTINEFPDFDAPVYRPSRPYIFALGALVPKKNFHVLPCLLKNNDYELVISGTRHNEYERLIMQQADQFGVTNRVRLTGEISEKDKFWYYKHCTAFAFPSLAEGFGLPLVEAMYYGKPAFIAATTSLPEIGGDLAYRFNHFEPEYMQDVFEKGMQNYERAKPMQAIRERALKYSWDQAAMDYLSVYRKLIGDTNQ</sequence>
<proteinExistence type="predicted"/>
<dbReference type="Pfam" id="PF13439">
    <property type="entry name" value="Glyco_transf_4"/>
    <property type="match status" value="1"/>
</dbReference>
<dbReference type="InterPro" id="IPR028098">
    <property type="entry name" value="Glyco_trans_4-like_N"/>
</dbReference>
<keyword evidence="5" id="KW-1185">Reference proteome</keyword>
<evidence type="ECO:0000313" key="4">
    <source>
        <dbReference type="EMBL" id="THU41730.1"/>
    </source>
</evidence>
<gene>
    <name evidence="4" type="ORF">FAM09_06420</name>
</gene>
<protein>
    <submittedName>
        <fullName evidence="4">Glycosyltransferase family 4 protein</fullName>
    </submittedName>
</protein>